<name>A0A3M7DMR3_HORWE</name>
<evidence type="ECO:0000313" key="3">
    <source>
        <dbReference type="Proteomes" id="UP000269276"/>
    </source>
</evidence>
<organism evidence="2 3">
    <name type="scientific">Hortaea werneckii</name>
    <name type="common">Black yeast</name>
    <name type="synonym">Cladosporium werneckii</name>
    <dbReference type="NCBI Taxonomy" id="91943"/>
    <lineage>
        <taxon>Eukaryota</taxon>
        <taxon>Fungi</taxon>
        <taxon>Dikarya</taxon>
        <taxon>Ascomycota</taxon>
        <taxon>Pezizomycotina</taxon>
        <taxon>Dothideomycetes</taxon>
        <taxon>Dothideomycetidae</taxon>
        <taxon>Mycosphaerellales</taxon>
        <taxon>Teratosphaeriaceae</taxon>
        <taxon>Hortaea</taxon>
    </lineage>
</organism>
<dbReference type="Gene3D" id="3.20.20.80">
    <property type="entry name" value="Glycosidases"/>
    <property type="match status" value="1"/>
</dbReference>
<evidence type="ECO:0008006" key="4">
    <source>
        <dbReference type="Google" id="ProtNLM"/>
    </source>
</evidence>
<proteinExistence type="predicted"/>
<reference evidence="2 3" key="1">
    <citation type="journal article" date="2018" name="BMC Genomics">
        <title>Genomic evidence for intraspecific hybridization in a clonal and extremely halotolerant yeast.</title>
        <authorList>
            <person name="Gostincar C."/>
            <person name="Stajich J.E."/>
            <person name="Zupancic J."/>
            <person name="Zalar P."/>
            <person name="Gunde-Cimerman N."/>
        </authorList>
    </citation>
    <scope>NUCLEOTIDE SEQUENCE [LARGE SCALE GENOMIC DNA]</scope>
    <source>
        <strain evidence="2 3">EXF-2682</strain>
    </source>
</reference>
<evidence type="ECO:0000256" key="1">
    <source>
        <dbReference type="SAM" id="MobiDB-lite"/>
    </source>
</evidence>
<sequence>MAPVQTGPGGPFSDTFFDMYNSVGEYMSRRGAYVTVDAHNYIRYGSANRTGTDGGGTIGNSSDPKAATSEQCGYLSKMSLMICQRSWYP</sequence>
<protein>
    <recommendedName>
        <fullName evidence="4">Glycoside hydrolase family 5 domain-containing protein</fullName>
    </recommendedName>
</protein>
<feature type="region of interest" description="Disordered" evidence="1">
    <location>
        <begin position="48"/>
        <end position="67"/>
    </location>
</feature>
<dbReference type="AlphaFoldDB" id="A0A3M7DMR3"/>
<gene>
    <name evidence="2" type="ORF">D0863_09269</name>
</gene>
<evidence type="ECO:0000313" key="2">
    <source>
        <dbReference type="EMBL" id="RMY65216.1"/>
    </source>
</evidence>
<comment type="caution">
    <text evidence="2">The sequence shown here is derived from an EMBL/GenBank/DDBJ whole genome shotgun (WGS) entry which is preliminary data.</text>
</comment>
<dbReference type="Proteomes" id="UP000269276">
    <property type="component" value="Unassembled WGS sequence"/>
</dbReference>
<accession>A0A3M7DMR3</accession>
<dbReference type="OrthoDB" id="5823761at2759"/>
<dbReference type="EMBL" id="QWIP01000364">
    <property type="protein sequence ID" value="RMY65216.1"/>
    <property type="molecule type" value="Genomic_DNA"/>
</dbReference>